<accession>A0A2A3N7U5</accession>
<reference evidence="2" key="1">
    <citation type="submission" date="2017-06" db="EMBL/GenBank/DDBJ databases">
        <title>Capnocytophaga spp. assemblies.</title>
        <authorList>
            <person name="Gulvik C.A."/>
        </authorList>
    </citation>
    <scope>NUCLEOTIDE SEQUENCE [LARGE SCALE GENOMIC DNA]</scope>
    <source>
        <strain evidence="2">H4486</strain>
    </source>
</reference>
<evidence type="ECO:0000313" key="2">
    <source>
        <dbReference type="Proteomes" id="UP000217334"/>
    </source>
</evidence>
<gene>
    <name evidence="1" type="ORF">CGC59_07670</name>
</gene>
<dbReference type="AlphaFoldDB" id="A0A2A3N7U5"/>
<proteinExistence type="predicted"/>
<sequence>MKKYILLILLSLTACGEKGKKEVIDDRYIVFNLYTSKKVPSYSITLDFKDKSVFIHNIANEGMFEFNPPPPPPSYNIKWTSIYSIYPKGMIIDNKITQKTDSLFVKINNILQEKFPFSCINHPPMPDEDAYMSFTYFKDNQLIYSCFRPTQYEWDIFYLAQDFIIKNDTINADKWKLFYNK</sequence>
<dbReference type="PROSITE" id="PS51257">
    <property type="entry name" value="PROKAR_LIPOPROTEIN"/>
    <property type="match status" value="1"/>
</dbReference>
<dbReference type="RefSeq" id="WP_009414516.1">
    <property type="nucleotide sequence ID" value="NZ_CAJPRX010000086.1"/>
</dbReference>
<dbReference type="GeneID" id="78162396"/>
<dbReference type="EMBL" id="CP022383">
    <property type="protein sequence ID" value="ATA79557.1"/>
    <property type="molecule type" value="Genomic_DNA"/>
</dbReference>
<protein>
    <submittedName>
        <fullName evidence="1">Uncharacterized protein</fullName>
    </submittedName>
</protein>
<name>A0A2A3N7U5_CAPSP</name>
<organism evidence="1 2">
    <name type="scientific">Capnocytophaga sputigena</name>
    <dbReference type="NCBI Taxonomy" id="1019"/>
    <lineage>
        <taxon>Bacteria</taxon>
        <taxon>Pseudomonadati</taxon>
        <taxon>Bacteroidota</taxon>
        <taxon>Flavobacteriia</taxon>
        <taxon>Flavobacteriales</taxon>
        <taxon>Flavobacteriaceae</taxon>
        <taxon>Capnocytophaga</taxon>
    </lineage>
</organism>
<dbReference type="Proteomes" id="UP000217334">
    <property type="component" value="Chromosome"/>
</dbReference>
<evidence type="ECO:0000313" key="1">
    <source>
        <dbReference type="EMBL" id="ATA79557.1"/>
    </source>
</evidence>